<evidence type="ECO:0000259" key="7">
    <source>
        <dbReference type="Pfam" id="PF02656"/>
    </source>
</evidence>
<dbReference type="AlphaFoldDB" id="A0A0U5K6T8"/>
<dbReference type="RefSeq" id="WP_032124567.1">
    <property type="nucleotide sequence ID" value="NZ_LN879502.1"/>
</dbReference>
<dbReference type="KEGG" id="pnl:PNK_2285"/>
<dbReference type="EMBL" id="LN879502">
    <property type="protein sequence ID" value="CUI17883.1"/>
    <property type="molecule type" value="Genomic_DNA"/>
</dbReference>
<keyword evidence="5 6" id="KW-0472">Membrane</keyword>
<evidence type="ECO:0000256" key="5">
    <source>
        <dbReference type="ARBA" id="ARBA00023136"/>
    </source>
</evidence>
<dbReference type="Proteomes" id="UP000069902">
    <property type="component" value="Chromosome cPNK"/>
</dbReference>
<dbReference type="InterPro" id="IPR003807">
    <property type="entry name" value="DUF202"/>
</dbReference>
<feature type="transmembrane region" description="Helical" evidence="6">
    <location>
        <begin position="31"/>
        <end position="53"/>
    </location>
</feature>
<evidence type="ECO:0000256" key="1">
    <source>
        <dbReference type="ARBA" id="ARBA00004651"/>
    </source>
</evidence>
<evidence type="ECO:0000313" key="8">
    <source>
        <dbReference type="EMBL" id="CUI17883.1"/>
    </source>
</evidence>
<dbReference type="GO" id="GO:0005886">
    <property type="term" value="C:plasma membrane"/>
    <property type="evidence" value="ECO:0007669"/>
    <property type="project" value="UniProtKB-SubCell"/>
</dbReference>
<feature type="transmembrane region" description="Helical" evidence="6">
    <location>
        <begin position="65"/>
        <end position="83"/>
    </location>
</feature>
<dbReference type="PATRIC" id="fig|389348.3.peg.2566"/>
<dbReference type="InParanoid" id="A0A0U5K6T8"/>
<gene>
    <name evidence="8" type="ORF">PNK_2285</name>
</gene>
<keyword evidence="3 6" id="KW-0812">Transmembrane</keyword>
<dbReference type="PANTHER" id="PTHR34187:SF2">
    <property type="entry name" value="DUF202 DOMAIN-CONTAINING PROTEIN"/>
    <property type="match status" value="1"/>
</dbReference>
<keyword evidence="4 6" id="KW-1133">Transmembrane helix</keyword>
<evidence type="ECO:0000256" key="3">
    <source>
        <dbReference type="ARBA" id="ARBA00022692"/>
    </source>
</evidence>
<dbReference type="STRING" id="389348.PNK_2285"/>
<reference evidence="9" key="1">
    <citation type="submission" date="2015-09" db="EMBL/GenBank/DDBJ databases">
        <authorList>
            <person name="Bertelli C."/>
        </authorList>
    </citation>
    <scope>NUCLEOTIDE SEQUENCE [LARGE SCALE GENOMIC DNA]</scope>
    <source>
        <strain evidence="9">KNic</strain>
    </source>
</reference>
<dbReference type="PANTHER" id="PTHR34187">
    <property type="entry name" value="FGR18P"/>
    <property type="match status" value="1"/>
</dbReference>
<feature type="domain" description="DUF202" evidence="7">
    <location>
        <begin position="22"/>
        <end position="90"/>
    </location>
</feature>
<proteinExistence type="predicted"/>
<dbReference type="Pfam" id="PF02656">
    <property type="entry name" value="DUF202"/>
    <property type="match status" value="1"/>
</dbReference>
<dbReference type="InterPro" id="IPR052053">
    <property type="entry name" value="IM_YidH-like"/>
</dbReference>
<protein>
    <submittedName>
        <fullName evidence="8">Conserved putative membrane protein</fullName>
    </submittedName>
</protein>
<evidence type="ECO:0000256" key="6">
    <source>
        <dbReference type="SAM" id="Phobius"/>
    </source>
</evidence>
<name>A0A0U5K6T8_9BACT</name>
<keyword evidence="2" id="KW-1003">Cell membrane</keyword>
<evidence type="ECO:0000313" key="9">
    <source>
        <dbReference type="Proteomes" id="UP000069902"/>
    </source>
</evidence>
<evidence type="ECO:0000256" key="4">
    <source>
        <dbReference type="ARBA" id="ARBA00022989"/>
    </source>
</evidence>
<feature type="transmembrane region" description="Helical" evidence="6">
    <location>
        <begin position="104"/>
        <end position="126"/>
    </location>
</feature>
<keyword evidence="9" id="KW-1185">Reference proteome</keyword>
<evidence type="ECO:0000256" key="2">
    <source>
        <dbReference type="ARBA" id="ARBA00022475"/>
    </source>
</evidence>
<sequence>MNDSDSFPPSLENERNLLAQERTRLASERTFLSWIRTGLTGIGIGIAIARLVTFQTYSHQKMAHWIGQFLILWGIGIFLFALISYRRSVKKIEMTSFTAYHATFWGLSFITIALIIFTFVLLWIVVE</sequence>
<organism evidence="8 9">
    <name type="scientific">Candidatus Protochlamydia naegleriophila</name>
    <dbReference type="NCBI Taxonomy" id="389348"/>
    <lineage>
        <taxon>Bacteria</taxon>
        <taxon>Pseudomonadati</taxon>
        <taxon>Chlamydiota</taxon>
        <taxon>Chlamydiia</taxon>
        <taxon>Parachlamydiales</taxon>
        <taxon>Parachlamydiaceae</taxon>
        <taxon>Candidatus Protochlamydia</taxon>
    </lineage>
</organism>
<accession>A0A0U5K6T8</accession>
<comment type="subcellular location">
    <subcellularLocation>
        <location evidence="1">Cell membrane</location>
        <topology evidence="1">Multi-pass membrane protein</topology>
    </subcellularLocation>
</comment>